<dbReference type="EMBL" id="JACGWZ010000010">
    <property type="protein sequence ID" value="MBA8827765.1"/>
    <property type="molecule type" value="Genomic_DNA"/>
</dbReference>
<dbReference type="InterPro" id="IPR008687">
    <property type="entry name" value="MobC"/>
</dbReference>
<evidence type="ECO:0000259" key="2">
    <source>
        <dbReference type="Pfam" id="PF05713"/>
    </source>
</evidence>
<comment type="caution">
    <text evidence="3">The sequence shown here is derived from an EMBL/GenBank/DDBJ whole genome shotgun (WGS) entry which is preliminary data.</text>
</comment>
<dbReference type="RefSeq" id="WP_182546927.1">
    <property type="nucleotide sequence ID" value="NZ_JACGWZ010000010.1"/>
</dbReference>
<evidence type="ECO:0000313" key="3">
    <source>
        <dbReference type="EMBL" id="MBA8827765.1"/>
    </source>
</evidence>
<sequence>MADDDSDGRVTGELSSSDRRLNQAASGGRRERSGRRRAPAEDGKRTNQLVVSFSDAELAAIDEVSRRTGLSAGAWVGEMAVRYARGQLDPLPADWRDFAAEFVRYRVDVQRAGTVINQVARHANATGEFEDGAERLMALVERLLQRIDAATEEAGERVRRSR</sequence>
<dbReference type="AlphaFoldDB" id="A0A839E780"/>
<name>A0A839E780_9PSEU</name>
<accession>A0A839E780</accession>
<proteinExistence type="predicted"/>
<organism evidence="3 4">
    <name type="scientific">Halosaccharopolyspora lacisalsi</name>
    <dbReference type="NCBI Taxonomy" id="1000566"/>
    <lineage>
        <taxon>Bacteria</taxon>
        <taxon>Bacillati</taxon>
        <taxon>Actinomycetota</taxon>
        <taxon>Actinomycetes</taxon>
        <taxon>Pseudonocardiales</taxon>
        <taxon>Pseudonocardiaceae</taxon>
        <taxon>Halosaccharopolyspora</taxon>
    </lineage>
</organism>
<gene>
    <name evidence="3" type="ORF">FHX42_005172</name>
</gene>
<evidence type="ECO:0000313" key="4">
    <source>
        <dbReference type="Proteomes" id="UP000569329"/>
    </source>
</evidence>
<feature type="region of interest" description="Disordered" evidence="1">
    <location>
        <begin position="1"/>
        <end position="47"/>
    </location>
</feature>
<feature type="domain" description="Bacterial mobilisation" evidence="2">
    <location>
        <begin position="108"/>
        <end position="148"/>
    </location>
</feature>
<dbReference type="Proteomes" id="UP000569329">
    <property type="component" value="Unassembled WGS sequence"/>
</dbReference>
<evidence type="ECO:0000256" key="1">
    <source>
        <dbReference type="SAM" id="MobiDB-lite"/>
    </source>
</evidence>
<dbReference type="Pfam" id="PF05713">
    <property type="entry name" value="MobC"/>
    <property type="match status" value="1"/>
</dbReference>
<reference evidence="3 4" key="1">
    <citation type="submission" date="2020-07" db="EMBL/GenBank/DDBJ databases">
        <title>Sequencing the genomes of 1000 actinobacteria strains.</title>
        <authorList>
            <person name="Klenk H.-P."/>
        </authorList>
    </citation>
    <scope>NUCLEOTIDE SEQUENCE [LARGE SCALE GENOMIC DNA]</scope>
    <source>
        <strain evidence="3 4">DSM 45975</strain>
    </source>
</reference>
<protein>
    <recommendedName>
        <fullName evidence="2">Bacterial mobilisation domain-containing protein</fullName>
    </recommendedName>
</protein>
<keyword evidence="4" id="KW-1185">Reference proteome</keyword>